<reference evidence="11" key="2">
    <citation type="journal article" date="2021" name="Sci. Rep.">
        <title>The distribution of antibiotic resistance genes in chicken gut microbiota commensals.</title>
        <authorList>
            <person name="Juricova H."/>
            <person name="Matiasovicova J."/>
            <person name="Kubasova T."/>
            <person name="Cejkova D."/>
            <person name="Rychlik I."/>
        </authorList>
    </citation>
    <scope>NUCLEOTIDE SEQUENCE</scope>
    <source>
        <strain evidence="11">An559</strain>
    </source>
</reference>
<organism evidence="11 12">
    <name type="scientific">Merdimmobilis hominis</name>
    <dbReference type="NCBI Taxonomy" id="2897707"/>
    <lineage>
        <taxon>Bacteria</taxon>
        <taxon>Bacillati</taxon>
        <taxon>Bacillota</taxon>
        <taxon>Clostridia</taxon>
        <taxon>Eubacteriales</taxon>
        <taxon>Oscillospiraceae</taxon>
        <taxon>Merdimmobilis</taxon>
    </lineage>
</organism>
<keyword evidence="1 9" id="KW-0963">Cytoplasm</keyword>
<accession>A0A938X3R9</accession>
<evidence type="ECO:0000313" key="12">
    <source>
        <dbReference type="Proteomes" id="UP000774750"/>
    </source>
</evidence>
<evidence type="ECO:0000259" key="10">
    <source>
        <dbReference type="Pfam" id="PF01467"/>
    </source>
</evidence>
<keyword evidence="5 9" id="KW-0067">ATP-binding</keyword>
<dbReference type="HAMAP" id="MF_00151">
    <property type="entry name" value="PPAT_bact"/>
    <property type="match status" value="1"/>
</dbReference>
<dbReference type="NCBIfam" id="TIGR01510">
    <property type="entry name" value="coaD_prev_kdtB"/>
    <property type="match status" value="1"/>
</dbReference>
<evidence type="ECO:0000256" key="8">
    <source>
        <dbReference type="ARBA" id="ARBA00029346"/>
    </source>
</evidence>
<keyword evidence="4 9" id="KW-0547">Nucleotide-binding</keyword>
<dbReference type="InterPro" id="IPR004821">
    <property type="entry name" value="Cyt_trans-like"/>
</dbReference>
<proteinExistence type="inferred from homology"/>
<dbReference type="GO" id="GO:0005737">
    <property type="term" value="C:cytoplasm"/>
    <property type="evidence" value="ECO:0007669"/>
    <property type="project" value="UniProtKB-SubCell"/>
</dbReference>
<comment type="pathway">
    <text evidence="9">Cofactor biosynthesis; coenzyme A biosynthesis; CoA from (R)-pantothenate: step 4/5.</text>
</comment>
<evidence type="ECO:0000256" key="9">
    <source>
        <dbReference type="HAMAP-Rule" id="MF_00151"/>
    </source>
</evidence>
<comment type="cofactor">
    <cofactor evidence="9">
        <name>Mg(2+)</name>
        <dbReference type="ChEBI" id="CHEBI:18420"/>
    </cofactor>
</comment>
<feature type="domain" description="Cytidyltransferase-like" evidence="10">
    <location>
        <begin position="5"/>
        <end position="133"/>
    </location>
</feature>
<dbReference type="GO" id="GO:0015937">
    <property type="term" value="P:coenzyme A biosynthetic process"/>
    <property type="evidence" value="ECO:0007669"/>
    <property type="project" value="UniProtKB-UniRule"/>
</dbReference>
<evidence type="ECO:0000256" key="4">
    <source>
        <dbReference type="ARBA" id="ARBA00022741"/>
    </source>
</evidence>
<keyword evidence="7 9" id="KW-0173">Coenzyme A biosynthesis</keyword>
<comment type="similarity">
    <text evidence="9">Belongs to the bacterial CoaD family.</text>
</comment>
<dbReference type="CDD" id="cd02163">
    <property type="entry name" value="PPAT"/>
    <property type="match status" value="1"/>
</dbReference>
<feature type="site" description="Transition state stabilizer" evidence="9">
    <location>
        <position position="17"/>
    </location>
</feature>
<dbReference type="InterPro" id="IPR014729">
    <property type="entry name" value="Rossmann-like_a/b/a_fold"/>
</dbReference>
<feature type="binding site" evidence="9">
    <location>
        <position position="17"/>
    </location>
    <ligand>
        <name>ATP</name>
        <dbReference type="ChEBI" id="CHEBI:30616"/>
    </ligand>
</feature>
<dbReference type="GO" id="GO:0005524">
    <property type="term" value="F:ATP binding"/>
    <property type="evidence" value="ECO:0007669"/>
    <property type="project" value="UniProtKB-KW"/>
</dbReference>
<evidence type="ECO:0000313" key="11">
    <source>
        <dbReference type="EMBL" id="MBM6919651.1"/>
    </source>
</evidence>
<feature type="binding site" evidence="9">
    <location>
        <position position="98"/>
    </location>
    <ligand>
        <name>ATP</name>
        <dbReference type="ChEBI" id="CHEBI:30616"/>
    </ligand>
</feature>
<gene>
    <name evidence="9 11" type="primary">coaD</name>
    <name evidence="11" type="ORF">H6A12_00510</name>
</gene>
<feature type="binding site" evidence="9">
    <location>
        <position position="41"/>
    </location>
    <ligand>
        <name>substrate</name>
    </ligand>
</feature>
<comment type="subcellular location">
    <subcellularLocation>
        <location evidence="9">Cytoplasm</location>
    </subcellularLocation>
</comment>
<evidence type="ECO:0000256" key="7">
    <source>
        <dbReference type="ARBA" id="ARBA00022993"/>
    </source>
</evidence>
<dbReference type="PANTHER" id="PTHR21342:SF1">
    <property type="entry name" value="PHOSPHOPANTETHEINE ADENYLYLTRANSFERASE"/>
    <property type="match status" value="1"/>
</dbReference>
<feature type="binding site" evidence="9">
    <location>
        <position position="87"/>
    </location>
    <ligand>
        <name>substrate</name>
    </ligand>
</feature>
<dbReference type="GO" id="GO:0004595">
    <property type="term" value="F:pantetheine-phosphate adenylyltransferase activity"/>
    <property type="evidence" value="ECO:0007669"/>
    <property type="project" value="UniProtKB-UniRule"/>
</dbReference>
<dbReference type="EC" id="2.7.7.3" evidence="9"/>
<comment type="subunit">
    <text evidence="9">Homohexamer.</text>
</comment>
<dbReference type="Proteomes" id="UP000774750">
    <property type="component" value="Unassembled WGS sequence"/>
</dbReference>
<dbReference type="SUPFAM" id="SSF52374">
    <property type="entry name" value="Nucleotidylyl transferase"/>
    <property type="match status" value="1"/>
</dbReference>
<reference evidence="11" key="1">
    <citation type="submission" date="2020-08" db="EMBL/GenBank/DDBJ databases">
        <authorList>
            <person name="Cejkova D."/>
            <person name="Kubasova T."/>
            <person name="Jahodarova E."/>
            <person name="Rychlik I."/>
        </authorList>
    </citation>
    <scope>NUCLEOTIDE SEQUENCE</scope>
    <source>
        <strain evidence="11">An559</strain>
    </source>
</reference>
<evidence type="ECO:0000256" key="1">
    <source>
        <dbReference type="ARBA" id="ARBA00022490"/>
    </source>
</evidence>
<feature type="binding site" evidence="9">
    <location>
        <begin position="123"/>
        <end position="129"/>
    </location>
    <ligand>
        <name>ATP</name>
        <dbReference type="ChEBI" id="CHEBI:30616"/>
    </ligand>
</feature>
<dbReference type="Gene3D" id="3.40.50.620">
    <property type="entry name" value="HUPs"/>
    <property type="match status" value="1"/>
</dbReference>
<comment type="catalytic activity">
    <reaction evidence="8 9">
        <text>(R)-4'-phosphopantetheine + ATP + H(+) = 3'-dephospho-CoA + diphosphate</text>
        <dbReference type="Rhea" id="RHEA:19801"/>
        <dbReference type="ChEBI" id="CHEBI:15378"/>
        <dbReference type="ChEBI" id="CHEBI:30616"/>
        <dbReference type="ChEBI" id="CHEBI:33019"/>
        <dbReference type="ChEBI" id="CHEBI:57328"/>
        <dbReference type="ChEBI" id="CHEBI:61723"/>
        <dbReference type="EC" id="2.7.7.3"/>
    </reaction>
</comment>
<keyword evidence="12" id="KW-1185">Reference proteome</keyword>
<dbReference type="RefSeq" id="WP_204443613.1">
    <property type="nucleotide sequence ID" value="NZ_JACJKY010000001.1"/>
</dbReference>
<keyword evidence="6 9" id="KW-0460">Magnesium</keyword>
<feature type="binding site" evidence="9">
    <location>
        <begin position="9"/>
        <end position="10"/>
    </location>
    <ligand>
        <name>ATP</name>
        <dbReference type="ChEBI" id="CHEBI:30616"/>
    </ligand>
</feature>
<dbReference type="AlphaFoldDB" id="A0A938X3R9"/>
<dbReference type="NCBIfam" id="TIGR00125">
    <property type="entry name" value="cyt_tran_rel"/>
    <property type="match status" value="1"/>
</dbReference>
<comment type="function">
    <text evidence="9">Reversibly transfers an adenylyl group from ATP to 4'-phosphopantetheine, yielding dephospho-CoA (dPCoA) and pyrophosphate.</text>
</comment>
<feature type="binding site" evidence="9">
    <location>
        <begin position="88"/>
        <end position="90"/>
    </location>
    <ligand>
        <name>ATP</name>
        <dbReference type="ChEBI" id="CHEBI:30616"/>
    </ligand>
</feature>
<keyword evidence="3 9" id="KW-0548">Nucleotidyltransferase</keyword>
<comment type="caution">
    <text evidence="11">The sequence shown here is derived from an EMBL/GenBank/DDBJ whole genome shotgun (WGS) entry which is preliminary data.</text>
</comment>
<dbReference type="EMBL" id="JACJKY010000001">
    <property type="protein sequence ID" value="MBM6919651.1"/>
    <property type="molecule type" value="Genomic_DNA"/>
</dbReference>
<dbReference type="InterPro" id="IPR001980">
    <property type="entry name" value="PPAT"/>
</dbReference>
<evidence type="ECO:0000256" key="6">
    <source>
        <dbReference type="ARBA" id="ARBA00022842"/>
    </source>
</evidence>
<dbReference type="PANTHER" id="PTHR21342">
    <property type="entry name" value="PHOSPHOPANTETHEINE ADENYLYLTRANSFERASE"/>
    <property type="match status" value="1"/>
</dbReference>
<evidence type="ECO:0000256" key="5">
    <source>
        <dbReference type="ARBA" id="ARBA00022840"/>
    </source>
</evidence>
<dbReference type="Pfam" id="PF01467">
    <property type="entry name" value="CTP_transf_like"/>
    <property type="match status" value="1"/>
</dbReference>
<sequence>MRIAVCPGSFDPVTRGHLDIITRAAGLFDKVIVTVSVNAEKSPCFSLSERVELIEKCISDLHNVQVDVMDELLANYVKRVGACAIVKGLRAVSDFEYEFQMALANKKLYPQAETVFLTTRHQNMYLSSSLVKQIAWFGGDISDCVPPEIHDIVKARLLRQRQMKEEIHYDNT</sequence>
<keyword evidence="2 9" id="KW-0808">Transferase</keyword>
<evidence type="ECO:0000256" key="2">
    <source>
        <dbReference type="ARBA" id="ARBA00022679"/>
    </source>
</evidence>
<feature type="binding site" evidence="9">
    <location>
        <position position="73"/>
    </location>
    <ligand>
        <name>substrate</name>
    </ligand>
</feature>
<feature type="binding site" evidence="9">
    <location>
        <position position="9"/>
    </location>
    <ligand>
        <name>substrate</name>
    </ligand>
</feature>
<evidence type="ECO:0000256" key="3">
    <source>
        <dbReference type="ARBA" id="ARBA00022695"/>
    </source>
</evidence>
<dbReference type="PRINTS" id="PR01020">
    <property type="entry name" value="LPSBIOSNTHSS"/>
</dbReference>
<name>A0A938X3R9_9FIRM</name>
<protein>
    <recommendedName>
        <fullName evidence="9">Phosphopantetheine adenylyltransferase</fullName>
        <ecNumber evidence="9">2.7.7.3</ecNumber>
    </recommendedName>
    <alternativeName>
        <fullName evidence="9">Dephospho-CoA pyrophosphorylase</fullName>
    </alternativeName>
    <alternativeName>
        <fullName evidence="9">Pantetheine-phosphate adenylyltransferase</fullName>
        <shortName evidence="9">PPAT</shortName>
    </alternativeName>
</protein>